<dbReference type="EMBL" id="FOGI01000004">
    <property type="protein sequence ID" value="SER57746.1"/>
    <property type="molecule type" value="Genomic_DNA"/>
</dbReference>
<organism evidence="2 3">
    <name type="scientific">Actinokineospora terrae</name>
    <dbReference type="NCBI Taxonomy" id="155974"/>
    <lineage>
        <taxon>Bacteria</taxon>
        <taxon>Bacillati</taxon>
        <taxon>Actinomycetota</taxon>
        <taxon>Actinomycetes</taxon>
        <taxon>Pseudonocardiales</taxon>
        <taxon>Pseudonocardiaceae</taxon>
        <taxon>Actinokineospora</taxon>
    </lineage>
</organism>
<sequence length="220" mass="23171">MSGVIEVYVAVATRLPYHVGAETSGLTPTPVALATDVGWVAEQVRAAGRMYRCGDLPVLGVLWWYSASMMLPAPTVESLVVTGLALDPAAVTLHLHDDGRILAATSDSLCPSPGVAVGAVFESVIEAVAEVTGARVPTLWAVATDSLANRVLWSGGTKEIALSLAEDVPELATPRFVNVNGRDYVRRGSCCLIYEATGGPKCVSCPRQLPEERLARLSAL</sequence>
<gene>
    <name evidence="2" type="ORF">SAMN04487818_104168</name>
</gene>
<keyword evidence="3" id="KW-1185">Reference proteome</keyword>
<dbReference type="Pfam" id="PF11575">
    <property type="entry name" value="FhuF_C"/>
    <property type="match status" value="1"/>
</dbReference>
<accession>A0A1H9QB40</accession>
<evidence type="ECO:0000313" key="2">
    <source>
        <dbReference type="EMBL" id="SER57746.1"/>
    </source>
</evidence>
<feature type="domain" description="Ferric siderophore reductase C-terminal" evidence="1">
    <location>
        <begin position="187"/>
        <end position="207"/>
    </location>
</feature>
<dbReference type="GO" id="GO:0051537">
    <property type="term" value="F:2 iron, 2 sulfur cluster binding"/>
    <property type="evidence" value="ECO:0007669"/>
    <property type="project" value="InterPro"/>
</dbReference>
<protein>
    <submittedName>
        <fullName evidence="2">Ferric iron reductase protein FhuF, involved in iron transport</fullName>
    </submittedName>
</protein>
<evidence type="ECO:0000313" key="3">
    <source>
        <dbReference type="Proteomes" id="UP000199051"/>
    </source>
</evidence>
<evidence type="ECO:0000259" key="1">
    <source>
        <dbReference type="Pfam" id="PF11575"/>
    </source>
</evidence>
<proteinExistence type="predicted"/>
<reference evidence="3" key="1">
    <citation type="submission" date="2016-10" db="EMBL/GenBank/DDBJ databases">
        <authorList>
            <person name="Varghese N."/>
            <person name="Submissions S."/>
        </authorList>
    </citation>
    <scope>NUCLEOTIDE SEQUENCE [LARGE SCALE GENOMIC DNA]</scope>
    <source>
        <strain evidence="3">DSM 44260</strain>
    </source>
</reference>
<dbReference type="Proteomes" id="UP000199051">
    <property type="component" value="Unassembled WGS sequence"/>
</dbReference>
<dbReference type="InterPro" id="IPR024726">
    <property type="entry name" value="FhuF_C"/>
</dbReference>
<name>A0A1H9QB40_9PSEU</name>
<dbReference type="RefSeq" id="WP_143073414.1">
    <property type="nucleotide sequence ID" value="NZ_FOGI01000004.1"/>
</dbReference>
<dbReference type="AlphaFoldDB" id="A0A1H9QB40"/>
<dbReference type="STRING" id="155974.SAMN04487818_104168"/>